<protein>
    <recommendedName>
        <fullName evidence="2">ArsR family transcriptional regulator</fullName>
    </recommendedName>
</protein>
<organism evidence="1">
    <name type="scientific">Deinococcus sonorensis KR-87</name>
    <dbReference type="NCBI Taxonomy" id="694439"/>
    <lineage>
        <taxon>Bacteria</taxon>
        <taxon>Thermotogati</taxon>
        <taxon>Deinococcota</taxon>
        <taxon>Deinococci</taxon>
        <taxon>Deinococcales</taxon>
        <taxon>Deinococcaceae</taxon>
        <taxon>Deinococcus</taxon>
    </lineage>
</organism>
<dbReference type="InterPro" id="IPR036388">
    <property type="entry name" value="WH-like_DNA-bd_sf"/>
</dbReference>
<name>A0AAU7U7A9_9DEIO</name>
<dbReference type="KEGG" id="dsc:ABOD76_13220"/>
<sequence>MSSALHVTDPAAIRLLLHPRVREVLGQFLAQEASIAAVARRLRTDIRQVHRDVLALVRAGLLVVTRQEARAGRPIRHYRSSAPAYFVPRALTPDADFGEHFERQFLPLDRLLAHALGREFERALAEQAAGREWGLRLYWDGQRAQTDEGYADAELRDVLTGWQGPDLNAFTGLAAGLLTPEQAHTIMADFVRLMQQVHDWTRDNRSSGHGQTFAVRAVLAPITAEELRAVRP</sequence>
<dbReference type="SUPFAM" id="SSF46785">
    <property type="entry name" value="Winged helix' DNA-binding domain"/>
    <property type="match status" value="1"/>
</dbReference>
<proteinExistence type="predicted"/>
<dbReference type="Gene3D" id="1.10.10.10">
    <property type="entry name" value="Winged helix-like DNA-binding domain superfamily/Winged helix DNA-binding domain"/>
    <property type="match status" value="1"/>
</dbReference>
<reference evidence="1" key="1">
    <citation type="submission" date="2024-06" db="EMBL/GenBank/DDBJ databases">
        <title>Draft Genome Sequence of Deinococcus sonorensis Type Strain KR-87, a Biofilm Producing Representative of the Genus Deinococcus.</title>
        <authorList>
            <person name="Boren L.S."/>
            <person name="Grosso R.A."/>
            <person name="Hugenberg-Cox A.N."/>
            <person name="Hill J.T.E."/>
            <person name="Albert C.M."/>
            <person name="Tuohy J.M."/>
        </authorList>
    </citation>
    <scope>NUCLEOTIDE SEQUENCE</scope>
    <source>
        <strain evidence="1">KR-87</strain>
    </source>
</reference>
<dbReference type="AlphaFoldDB" id="A0AAU7U7A9"/>
<evidence type="ECO:0000313" key="1">
    <source>
        <dbReference type="EMBL" id="XBV84400.1"/>
    </source>
</evidence>
<dbReference type="Pfam" id="PF25212">
    <property type="entry name" value="HVO_A0114"/>
    <property type="match status" value="1"/>
</dbReference>
<dbReference type="EMBL" id="CP158299">
    <property type="protein sequence ID" value="XBV84400.1"/>
    <property type="molecule type" value="Genomic_DNA"/>
</dbReference>
<gene>
    <name evidence="1" type="ORF">ABOD76_13220</name>
</gene>
<evidence type="ECO:0008006" key="2">
    <source>
        <dbReference type="Google" id="ProtNLM"/>
    </source>
</evidence>
<dbReference type="InterPro" id="IPR036390">
    <property type="entry name" value="WH_DNA-bd_sf"/>
</dbReference>
<dbReference type="RefSeq" id="WP_350242437.1">
    <property type="nucleotide sequence ID" value="NZ_CP158299.1"/>
</dbReference>
<accession>A0AAU7U7A9</accession>